<name>A0A699HT10_TANCI</name>
<dbReference type="InterPro" id="IPR008906">
    <property type="entry name" value="HATC_C_dom"/>
</dbReference>
<reference evidence="2" key="1">
    <citation type="journal article" date="2019" name="Sci. Rep.">
        <title>Draft genome of Tanacetum cinerariifolium, the natural source of mosquito coil.</title>
        <authorList>
            <person name="Yamashiro T."/>
            <person name="Shiraishi A."/>
            <person name="Satake H."/>
            <person name="Nakayama K."/>
        </authorList>
    </citation>
    <scope>NUCLEOTIDE SEQUENCE</scope>
</reference>
<sequence>MLGLSDGSHGRVPKSIPSDDEGIGPCFRIGSGIVFGMRFDPDRFHLMRELDLYHVNVVQNEDFLKVNTITELAKELVRLDKHKSFPMIYKLLKLALVFPVATAIVERCFSTIKLIKSDLCNRMGNRFLNQALICSIEKEVFVNVTNEDVMKHFQFMRDRKGKLI</sequence>
<feature type="domain" description="HAT C-terminal dimerisation" evidence="1">
    <location>
        <begin position="78"/>
        <end position="134"/>
    </location>
</feature>
<dbReference type="GO" id="GO:0046983">
    <property type="term" value="F:protein dimerization activity"/>
    <property type="evidence" value="ECO:0007669"/>
    <property type="project" value="InterPro"/>
</dbReference>
<gene>
    <name evidence="2" type="ORF">Tci_451971</name>
</gene>
<evidence type="ECO:0000313" key="2">
    <source>
        <dbReference type="EMBL" id="GEY79997.1"/>
    </source>
</evidence>
<dbReference type="PANTHER" id="PTHR11697">
    <property type="entry name" value="GENERAL TRANSCRIPTION FACTOR 2-RELATED ZINC FINGER PROTEIN"/>
    <property type="match status" value="1"/>
</dbReference>
<dbReference type="EMBL" id="BKCJ010210874">
    <property type="protein sequence ID" value="GEY79997.1"/>
    <property type="molecule type" value="Genomic_DNA"/>
</dbReference>
<dbReference type="PANTHER" id="PTHR11697:SF230">
    <property type="entry name" value="ZINC FINGER, MYM DOMAIN CONTAINING 1"/>
    <property type="match status" value="1"/>
</dbReference>
<accession>A0A699HT10</accession>
<comment type="caution">
    <text evidence="2">The sequence shown here is derived from an EMBL/GenBank/DDBJ whole genome shotgun (WGS) entry which is preliminary data.</text>
</comment>
<dbReference type="InterPro" id="IPR055298">
    <property type="entry name" value="AtLOH3-like"/>
</dbReference>
<protein>
    <recommendedName>
        <fullName evidence="1">HAT C-terminal dimerisation domain-containing protein</fullName>
    </recommendedName>
</protein>
<dbReference type="Pfam" id="PF05699">
    <property type="entry name" value="Dimer_Tnp_hAT"/>
    <property type="match status" value="1"/>
</dbReference>
<dbReference type="AlphaFoldDB" id="A0A699HT10"/>
<organism evidence="2">
    <name type="scientific">Tanacetum cinerariifolium</name>
    <name type="common">Dalmatian daisy</name>
    <name type="synonym">Chrysanthemum cinerariifolium</name>
    <dbReference type="NCBI Taxonomy" id="118510"/>
    <lineage>
        <taxon>Eukaryota</taxon>
        <taxon>Viridiplantae</taxon>
        <taxon>Streptophyta</taxon>
        <taxon>Embryophyta</taxon>
        <taxon>Tracheophyta</taxon>
        <taxon>Spermatophyta</taxon>
        <taxon>Magnoliopsida</taxon>
        <taxon>eudicotyledons</taxon>
        <taxon>Gunneridae</taxon>
        <taxon>Pentapetalae</taxon>
        <taxon>asterids</taxon>
        <taxon>campanulids</taxon>
        <taxon>Asterales</taxon>
        <taxon>Asteraceae</taxon>
        <taxon>Asteroideae</taxon>
        <taxon>Anthemideae</taxon>
        <taxon>Anthemidinae</taxon>
        <taxon>Tanacetum</taxon>
    </lineage>
</organism>
<proteinExistence type="predicted"/>
<evidence type="ECO:0000259" key="1">
    <source>
        <dbReference type="Pfam" id="PF05699"/>
    </source>
</evidence>